<comment type="function">
    <text evidence="1">Fluoride channel required for the rapid expulsion of cytoplasmic fluoride.</text>
</comment>
<dbReference type="GO" id="GO:1903425">
    <property type="term" value="F:fluoride transmembrane transporter activity"/>
    <property type="evidence" value="ECO:0007669"/>
    <property type="project" value="TreeGrafter"/>
</dbReference>
<comment type="similarity">
    <text evidence="7">Belongs to the fluoride channel Fluc/FEX (TC 1.A.43) family.</text>
</comment>
<dbReference type="EMBL" id="SOZI01000047">
    <property type="protein sequence ID" value="TNY21262.1"/>
    <property type="molecule type" value="Genomic_DNA"/>
</dbReference>
<dbReference type="STRING" id="5288.A0A5C5FYJ4"/>
<dbReference type="InterPro" id="IPR003691">
    <property type="entry name" value="FluC"/>
</dbReference>
<accession>A0A5C5FYJ4</accession>
<name>A0A5C5FYJ4_9BASI</name>
<gene>
    <name evidence="11" type="ORF">DMC30DRAFT_350919</name>
</gene>
<organism evidence="11 12">
    <name type="scientific">Rhodotorula diobovata</name>
    <dbReference type="NCBI Taxonomy" id="5288"/>
    <lineage>
        <taxon>Eukaryota</taxon>
        <taxon>Fungi</taxon>
        <taxon>Dikarya</taxon>
        <taxon>Basidiomycota</taxon>
        <taxon>Pucciniomycotina</taxon>
        <taxon>Microbotryomycetes</taxon>
        <taxon>Sporidiobolales</taxon>
        <taxon>Sporidiobolaceae</taxon>
        <taxon>Rhodotorula</taxon>
    </lineage>
</organism>
<protein>
    <recommendedName>
        <fullName evidence="13">CrcB-like protein-domain-containing protein</fullName>
    </recommendedName>
</protein>
<evidence type="ECO:0000256" key="1">
    <source>
        <dbReference type="ARBA" id="ARBA00002598"/>
    </source>
</evidence>
<evidence type="ECO:0000256" key="9">
    <source>
        <dbReference type="SAM" id="MobiDB-lite"/>
    </source>
</evidence>
<keyword evidence="3" id="KW-1003">Cell membrane</keyword>
<evidence type="ECO:0000256" key="10">
    <source>
        <dbReference type="SAM" id="Phobius"/>
    </source>
</evidence>
<comment type="caution">
    <text evidence="11">The sequence shown here is derived from an EMBL/GenBank/DDBJ whole genome shotgun (WGS) entry which is preliminary data.</text>
</comment>
<evidence type="ECO:0000256" key="5">
    <source>
        <dbReference type="ARBA" id="ARBA00022989"/>
    </source>
</evidence>
<evidence type="ECO:0000256" key="8">
    <source>
        <dbReference type="ARBA" id="ARBA00035585"/>
    </source>
</evidence>
<dbReference type="PANTHER" id="PTHR28259">
    <property type="entry name" value="FLUORIDE EXPORT PROTEIN 1-RELATED"/>
    <property type="match status" value="1"/>
</dbReference>
<keyword evidence="5 10" id="KW-1133">Transmembrane helix</keyword>
<feature type="transmembrane region" description="Helical" evidence="10">
    <location>
        <begin position="86"/>
        <end position="106"/>
    </location>
</feature>
<dbReference type="GO" id="GO:0005886">
    <property type="term" value="C:plasma membrane"/>
    <property type="evidence" value="ECO:0007669"/>
    <property type="project" value="UniProtKB-SubCell"/>
</dbReference>
<feature type="transmembrane region" description="Helical" evidence="10">
    <location>
        <begin position="186"/>
        <end position="211"/>
    </location>
</feature>
<feature type="transmembrane region" description="Helical" evidence="10">
    <location>
        <begin position="232"/>
        <end position="253"/>
    </location>
</feature>
<keyword evidence="6 10" id="KW-0472">Membrane</keyword>
<feature type="transmembrane region" description="Helical" evidence="10">
    <location>
        <begin position="357"/>
        <end position="379"/>
    </location>
</feature>
<keyword evidence="4 10" id="KW-0812">Transmembrane</keyword>
<feature type="transmembrane region" description="Helical" evidence="10">
    <location>
        <begin position="291"/>
        <end position="313"/>
    </location>
</feature>
<reference evidence="11 12" key="1">
    <citation type="submission" date="2019-03" db="EMBL/GenBank/DDBJ databases">
        <title>Rhodosporidium diobovatum UCD-FST 08-225 genome sequencing, assembly, and annotation.</title>
        <authorList>
            <person name="Fakankun I.U."/>
            <person name="Fristensky B."/>
            <person name="Levin D.B."/>
        </authorList>
    </citation>
    <scope>NUCLEOTIDE SEQUENCE [LARGE SCALE GENOMIC DNA]</scope>
    <source>
        <strain evidence="11 12">UCD-FST 08-225</strain>
    </source>
</reference>
<evidence type="ECO:0000256" key="2">
    <source>
        <dbReference type="ARBA" id="ARBA00004651"/>
    </source>
</evidence>
<feature type="transmembrane region" description="Helical" evidence="10">
    <location>
        <begin position="259"/>
        <end position="279"/>
    </location>
</feature>
<dbReference type="Proteomes" id="UP000311382">
    <property type="component" value="Unassembled WGS sequence"/>
</dbReference>
<dbReference type="PANTHER" id="PTHR28259:SF1">
    <property type="entry name" value="FLUORIDE EXPORT PROTEIN 1-RELATED"/>
    <property type="match status" value="1"/>
</dbReference>
<comment type="subcellular location">
    <subcellularLocation>
        <location evidence="2">Cell membrane</location>
        <topology evidence="2">Multi-pass membrane protein</topology>
    </subcellularLocation>
</comment>
<evidence type="ECO:0000256" key="4">
    <source>
        <dbReference type="ARBA" id="ARBA00022692"/>
    </source>
</evidence>
<feature type="transmembrane region" description="Helical" evidence="10">
    <location>
        <begin position="112"/>
        <end position="136"/>
    </location>
</feature>
<evidence type="ECO:0000313" key="12">
    <source>
        <dbReference type="Proteomes" id="UP000311382"/>
    </source>
</evidence>
<evidence type="ECO:0000256" key="7">
    <source>
        <dbReference type="ARBA" id="ARBA00035120"/>
    </source>
</evidence>
<evidence type="ECO:0000313" key="11">
    <source>
        <dbReference type="EMBL" id="TNY21262.1"/>
    </source>
</evidence>
<dbReference type="AlphaFoldDB" id="A0A5C5FYJ4"/>
<comment type="catalytic activity">
    <reaction evidence="8">
        <text>fluoride(in) = fluoride(out)</text>
        <dbReference type="Rhea" id="RHEA:76159"/>
        <dbReference type="ChEBI" id="CHEBI:17051"/>
    </reaction>
    <physiologicalReaction direction="left-to-right" evidence="8">
        <dbReference type="Rhea" id="RHEA:76160"/>
    </physiologicalReaction>
</comment>
<dbReference type="OrthoDB" id="409792at2759"/>
<sequence length="389" mass="41876">MHDPPASSRPTDVEKAQGNRKPLQVDTEAANNVPQKGPRDIATPTEPRPATEEPPLETGSASLAQKPRQAPATEFPSMFKPSHTQLSVYSFLIFGTIWAVLARLGLQWIGGFASTAVFSLVWAQMTGCFIMGFCVAKKNAIERVFPPLFVLCGTAFCGSLTTWSSMMGDVFTAFANLNKPPGTSRFTGFLTGVGITLITLAAAQTAFQGGLHLAKVVLSPSRQPRERAGQGAFNLVTVLIGPLFWLGALFLLIFGPAAWRSRATFAIVVAPPGTILRYLTSKNLNTRSGTFPFGTFTVNSTSVLVFAVMSLLARHPRSSLGCAALQGVRDGFCGSLSTISTMIVELRGLKTGPGYRYFLASWCVAQALLVVVEGSWVWSGDRGEMCWQR</sequence>
<evidence type="ECO:0000256" key="3">
    <source>
        <dbReference type="ARBA" id="ARBA00022475"/>
    </source>
</evidence>
<evidence type="ECO:0000256" key="6">
    <source>
        <dbReference type="ARBA" id="ARBA00023136"/>
    </source>
</evidence>
<evidence type="ECO:0008006" key="13">
    <source>
        <dbReference type="Google" id="ProtNLM"/>
    </source>
</evidence>
<feature type="transmembrane region" description="Helical" evidence="10">
    <location>
        <begin position="148"/>
        <end position="166"/>
    </location>
</feature>
<keyword evidence="12" id="KW-1185">Reference proteome</keyword>
<feature type="region of interest" description="Disordered" evidence="9">
    <location>
        <begin position="1"/>
        <end position="67"/>
    </location>
</feature>
<proteinExistence type="inferred from homology"/>
<dbReference type="Pfam" id="PF02537">
    <property type="entry name" value="CRCB"/>
    <property type="match status" value="2"/>
</dbReference>